<proteinExistence type="predicted"/>
<dbReference type="AlphaFoldDB" id="X1CYE0"/>
<dbReference type="EMBL" id="BART01035341">
    <property type="protein sequence ID" value="GAH13506.1"/>
    <property type="molecule type" value="Genomic_DNA"/>
</dbReference>
<keyword evidence="1" id="KW-0812">Transmembrane</keyword>
<keyword evidence="1" id="KW-0472">Membrane</keyword>
<keyword evidence="1" id="KW-1133">Transmembrane helix</keyword>
<name>X1CYE0_9ZZZZ</name>
<sequence length="116" mass="13091">MFNVVDAPPSNKIGPIEKTYKEFGLLDGTTKLIQLAIDKGEIPHDKASLLSLFSYSVLMGVAYLDMNRARRYGNAPSPVWETVQLSKLDVSSESFKKYTLRVLENILYENSNNDIF</sequence>
<evidence type="ECO:0000256" key="1">
    <source>
        <dbReference type="SAM" id="Phobius"/>
    </source>
</evidence>
<feature type="transmembrane region" description="Helical" evidence="1">
    <location>
        <begin position="47"/>
        <end position="64"/>
    </location>
</feature>
<comment type="caution">
    <text evidence="2">The sequence shown here is derived from an EMBL/GenBank/DDBJ whole genome shotgun (WGS) entry which is preliminary data.</text>
</comment>
<reference evidence="2" key="1">
    <citation type="journal article" date="2014" name="Front. Microbiol.">
        <title>High frequency of phylogenetically diverse reductive dehalogenase-homologous genes in deep subseafloor sedimentary metagenomes.</title>
        <authorList>
            <person name="Kawai M."/>
            <person name="Futagami T."/>
            <person name="Toyoda A."/>
            <person name="Takaki Y."/>
            <person name="Nishi S."/>
            <person name="Hori S."/>
            <person name="Arai W."/>
            <person name="Tsubouchi T."/>
            <person name="Morono Y."/>
            <person name="Uchiyama I."/>
            <person name="Ito T."/>
            <person name="Fujiyama A."/>
            <person name="Inagaki F."/>
            <person name="Takami H."/>
        </authorList>
    </citation>
    <scope>NUCLEOTIDE SEQUENCE</scope>
    <source>
        <strain evidence="2">Expedition CK06-06</strain>
    </source>
</reference>
<gene>
    <name evidence="2" type="ORF">S01H4_60075</name>
</gene>
<organism evidence="2">
    <name type="scientific">marine sediment metagenome</name>
    <dbReference type="NCBI Taxonomy" id="412755"/>
    <lineage>
        <taxon>unclassified sequences</taxon>
        <taxon>metagenomes</taxon>
        <taxon>ecological metagenomes</taxon>
    </lineage>
</organism>
<evidence type="ECO:0000313" key="2">
    <source>
        <dbReference type="EMBL" id="GAH13506.1"/>
    </source>
</evidence>
<accession>X1CYE0</accession>
<protein>
    <submittedName>
        <fullName evidence="2">Uncharacterized protein</fullName>
    </submittedName>
</protein>